<keyword evidence="3 5" id="KW-0408">Iron</keyword>
<evidence type="ECO:0000256" key="5">
    <source>
        <dbReference type="RuleBase" id="RU362121"/>
    </source>
</evidence>
<dbReference type="InterPro" id="IPR001199">
    <property type="entry name" value="Cyt_B5-like_heme/steroid-bd"/>
</dbReference>
<dbReference type="EMBL" id="KB310004">
    <property type="protein sequence ID" value="ELT92774.1"/>
    <property type="molecule type" value="Genomic_DNA"/>
</dbReference>
<keyword evidence="2 5" id="KW-0479">Metal-binding</keyword>
<dbReference type="GO" id="GO:0020037">
    <property type="term" value="F:heme binding"/>
    <property type="evidence" value="ECO:0007669"/>
    <property type="project" value="UniProtKB-UniRule"/>
</dbReference>
<name>R7TGE3_CAPTE</name>
<dbReference type="SUPFAM" id="SSF55856">
    <property type="entry name" value="Cytochrome b5-like heme/steroid binding domain"/>
    <property type="match status" value="1"/>
</dbReference>
<sequence length="117" mass="13296">MSASQKIISWSELSKHNTMDSLWVAMDGKCYDVTEFIKEHPGGPKPIKYNSGKDATEAFVKVKHSDDAKEWREKFLIGTMEEKKCLAVRILTNPLTLIGIAVPLTAILVWRVYKSRQ</sequence>
<organism evidence="7">
    <name type="scientific">Capitella teleta</name>
    <name type="common">Polychaete worm</name>
    <dbReference type="NCBI Taxonomy" id="283909"/>
    <lineage>
        <taxon>Eukaryota</taxon>
        <taxon>Metazoa</taxon>
        <taxon>Spiralia</taxon>
        <taxon>Lophotrochozoa</taxon>
        <taxon>Annelida</taxon>
        <taxon>Polychaeta</taxon>
        <taxon>Sedentaria</taxon>
        <taxon>Scolecida</taxon>
        <taxon>Capitellidae</taxon>
        <taxon>Capitella</taxon>
    </lineage>
</organism>
<evidence type="ECO:0000259" key="6">
    <source>
        <dbReference type="PROSITE" id="PS50255"/>
    </source>
</evidence>
<dbReference type="InterPro" id="IPR050668">
    <property type="entry name" value="Cytochrome_b5"/>
</dbReference>
<dbReference type="SMART" id="SM01117">
    <property type="entry name" value="Cyt-b5"/>
    <property type="match status" value="1"/>
</dbReference>
<dbReference type="InterPro" id="IPR018506">
    <property type="entry name" value="Cyt_B5_heme-BS"/>
</dbReference>
<dbReference type="Gene3D" id="3.10.120.10">
    <property type="entry name" value="Cytochrome b5-like heme/steroid binding domain"/>
    <property type="match status" value="1"/>
</dbReference>
<keyword evidence="9" id="KW-1185">Reference proteome</keyword>
<dbReference type="GO" id="GO:0046872">
    <property type="term" value="F:metal ion binding"/>
    <property type="evidence" value="ECO:0007669"/>
    <property type="project" value="UniProtKB-UniRule"/>
</dbReference>
<comment type="similarity">
    <text evidence="4 5">Belongs to the cytochrome b5 family.</text>
</comment>
<evidence type="ECO:0000256" key="4">
    <source>
        <dbReference type="ARBA" id="ARBA00038168"/>
    </source>
</evidence>
<evidence type="ECO:0000256" key="3">
    <source>
        <dbReference type="ARBA" id="ARBA00023004"/>
    </source>
</evidence>
<protein>
    <recommendedName>
        <fullName evidence="6">Cytochrome b5 heme-binding domain-containing protein</fullName>
    </recommendedName>
</protein>
<evidence type="ECO:0000313" key="8">
    <source>
        <dbReference type="EnsemblMetazoa" id="CapteP182492"/>
    </source>
</evidence>
<dbReference type="HOGENOM" id="CLU_102602_4_4_1"/>
<feature type="transmembrane region" description="Helical" evidence="5">
    <location>
        <begin position="90"/>
        <end position="113"/>
    </location>
</feature>
<proteinExistence type="inferred from homology"/>
<keyword evidence="5" id="KW-1133">Transmembrane helix</keyword>
<dbReference type="EMBL" id="AMQN01002760">
    <property type="status" value="NOT_ANNOTATED_CDS"/>
    <property type="molecule type" value="Genomic_DNA"/>
</dbReference>
<reference evidence="7 9" key="2">
    <citation type="journal article" date="2013" name="Nature">
        <title>Insights into bilaterian evolution from three spiralian genomes.</title>
        <authorList>
            <person name="Simakov O."/>
            <person name="Marletaz F."/>
            <person name="Cho S.J."/>
            <person name="Edsinger-Gonzales E."/>
            <person name="Havlak P."/>
            <person name="Hellsten U."/>
            <person name="Kuo D.H."/>
            <person name="Larsson T."/>
            <person name="Lv J."/>
            <person name="Arendt D."/>
            <person name="Savage R."/>
            <person name="Osoegawa K."/>
            <person name="de Jong P."/>
            <person name="Grimwood J."/>
            <person name="Chapman J.A."/>
            <person name="Shapiro H."/>
            <person name="Aerts A."/>
            <person name="Otillar R.P."/>
            <person name="Terry A.Y."/>
            <person name="Boore J.L."/>
            <person name="Grigoriev I.V."/>
            <person name="Lindberg D.R."/>
            <person name="Seaver E.C."/>
            <person name="Weisblat D.A."/>
            <person name="Putnam N.H."/>
            <person name="Rokhsar D.S."/>
        </authorList>
    </citation>
    <scope>NUCLEOTIDE SEQUENCE</scope>
    <source>
        <strain evidence="7 9">I ESC-2004</strain>
    </source>
</reference>
<dbReference type="Pfam" id="PF00173">
    <property type="entry name" value="Cyt-b5"/>
    <property type="match status" value="1"/>
</dbReference>
<evidence type="ECO:0000256" key="1">
    <source>
        <dbReference type="ARBA" id="ARBA00022617"/>
    </source>
</evidence>
<keyword evidence="1 5" id="KW-0349">Heme</keyword>
<dbReference type="PROSITE" id="PS50255">
    <property type="entry name" value="CYTOCHROME_B5_2"/>
    <property type="match status" value="1"/>
</dbReference>
<feature type="domain" description="Cytochrome b5 heme-binding" evidence="6">
    <location>
        <begin position="5"/>
        <end position="81"/>
    </location>
</feature>
<accession>R7TGE3</accession>
<dbReference type="InterPro" id="IPR036400">
    <property type="entry name" value="Cyt_B5-like_heme/steroid_sf"/>
</dbReference>
<reference evidence="8" key="3">
    <citation type="submission" date="2015-06" db="UniProtKB">
        <authorList>
            <consortium name="EnsemblMetazoa"/>
        </authorList>
    </citation>
    <scope>IDENTIFICATION</scope>
</reference>
<evidence type="ECO:0000256" key="2">
    <source>
        <dbReference type="ARBA" id="ARBA00022723"/>
    </source>
</evidence>
<gene>
    <name evidence="7" type="ORF">CAPTEDRAFT_182492</name>
</gene>
<dbReference type="AlphaFoldDB" id="R7TGE3"/>
<dbReference type="EnsemblMetazoa" id="CapteT182492">
    <property type="protein sequence ID" value="CapteP182492"/>
    <property type="gene ID" value="CapteG182492"/>
</dbReference>
<reference evidence="9" key="1">
    <citation type="submission" date="2012-12" db="EMBL/GenBank/DDBJ databases">
        <authorList>
            <person name="Hellsten U."/>
            <person name="Grimwood J."/>
            <person name="Chapman J.A."/>
            <person name="Shapiro H."/>
            <person name="Aerts A."/>
            <person name="Otillar R.P."/>
            <person name="Terry A.Y."/>
            <person name="Boore J.L."/>
            <person name="Simakov O."/>
            <person name="Marletaz F."/>
            <person name="Cho S.-J."/>
            <person name="Edsinger-Gonzales E."/>
            <person name="Havlak P."/>
            <person name="Kuo D.-H."/>
            <person name="Larsson T."/>
            <person name="Lv J."/>
            <person name="Arendt D."/>
            <person name="Savage R."/>
            <person name="Osoegawa K."/>
            <person name="de Jong P."/>
            <person name="Lindberg D.R."/>
            <person name="Seaver E.C."/>
            <person name="Weisblat D.A."/>
            <person name="Putnam N.H."/>
            <person name="Grigoriev I.V."/>
            <person name="Rokhsar D.S."/>
        </authorList>
    </citation>
    <scope>NUCLEOTIDE SEQUENCE</scope>
    <source>
        <strain evidence="9">I ESC-2004</strain>
    </source>
</reference>
<keyword evidence="5" id="KW-0812">Transmembrane</keyword>
<evidence type="ECO:0000313" key="7">
    <source>
        <dbReference type="EMBL" id="ELT92774.1"/>
    </source>
</evidence>
<dbReference type="OrthoDB" id="260519at2759"/>
<dbReference type="PRINTS" id="PR00363">
    <property type="entry name" value="CYTOCHROMEB5"/>
</dbReference>
<dbReference type="PANTHER" id="PTHR19359">
    <property type="entry name" value="CYTOCHROME B5"/>
    <property type="match status" value="1"/>
</dbReference>
<dbReference type="OMA" id="PEHEQTH"/>
<dbReference type="Proteomes" id="UP000014760">
    <property type="component" value="Unassembled WGS sequence"/>
</dbReference>
<evidence type="ECO:0000313" key="9">
    <source>
        <dbReference type="Proteomes" id="UP000014760"/>
    </source>
</evidence>
<dbReference type="PROSITE" id="PS00191">
    <property type="entry name" value="CYTOCHROME_B5_1"/>
    <property type="match status" value="1"/>
</dbReference>
<keyword evidence="5" id="KW-0472">Membrane</keyword>
<dbReference type="STRING" id="283909.R7TGE3"/>
<dbReference type="GO" id="GO:0016020">
    <property type="term" value="C:membrane"/>
    <property type="evidence" value="ECO:0007669"/>
    <property type="project" value="TreeGrafter"/>
</dbReference>